<keyword evidence="1" id="KW-1133">Transmembrane helix</keyword>
<evidence type="ECO:0000313" key="2">
    <source>
        <dbReference type="EMBL" id="PSK96037.1"/>
    </source>
</evidence>
<dbReference type="EMBL" id="PYGA01000013">
    <property type="protein sequence ID" value="PSK96037.1"/>
    <property type="molecule type" value="Genomic_DNA"/>
</dbReference>
<dbReference type="RefSeq" id="WP_106584477.1">
    <property type="nucleotide sequence ID" value="NZ_PYGA01000013.1"/>
</dbReference>
<keyword evidence="1" id="KW-0472">Membrane</keyword>
<accession>A0A2P8DFS0</accession>
<feature type="transmembrane region" description="Helical" evidence="1">
    <location>
        <begin position="6"/>
        <end position="39"/>
    </location>
</feature>
<gene>
    <name evidence="2" type="ORF">CLV63_113200</name>
</gene>
<evidence type="ECO:0000256" key="1">
    <source>
        <dbReference type="SAM" id="Phobius"/>
    </source>
</evidence>
<evidence type="ECO:0000313" key="3">
    <source>
        <dbReference type="Proteomes" id="UP000240542"/>
    </source>
</evidence>
<keyword evidence="3" id="KW-1185">Reference proteome</keyword>
<protein>
    <submittedName>
        <fullName evidence="2">Uncharacterized protein</fullName>
    </submittedName>
</protein>
<name>A0A2P8DFS0_9ACTN</name>
<dbReference type="Proteomes" id="UP000240542">
    <property type="component" value="Unassembled WGS sequence"/>
</dbReference>
<dbReference type="AlphaFoldDB" id="A0A2P8DFS0"/>
<proteinExistence type="predicted"/>
<comment type="caution">
    <text evidence="2">The sequence shown here is derived from an EMBL/GenBank/DDBJ whole genome shotgun (WGS) entry which is preliminary data.</text>
</comment>
<feature type="transmembrane region" description="Helical" evidence="1">
    <location>
        <begin position="51"/>
        <end position="69"/>
    </location>
</feature>
<organism evidence="2 3">
    <name type="scientific">Murinocardiopsis flavida</name>
    <dbReference type="NCBI Taxonomy" id="645275"/>
    <lineage>
        <taxon>Bacteria</taxon>
        <taxon>Bacillati</taxon>
        <taxon>Actinomycetota</taxon>
        <taxon>Actinomycetes</taxon>
        <taxon>Streptosporangiales</taxon>
        <taxon>Nocardiopsidaceae</taxon>
        <taxon>Murinocardiopsis</taxon>
    </lineage>
</organism>
<sequence length="132" mass="13782">MLLDTLGILLSGLILLIGFVLIVTAVLAAVPATLAHLAYNLMLGYVRTGTAAALSVASLLLLASIPYSLIVGGGIWGASLVDLGLRAVLALVLASHVEYRHRASTAETRAGVRLVGESGLLWIARTATRPRR</sequence>
<keyword evidence="1" id="KW-0812">Transmembrane</keyword>
<reference evidence="2 3" key="1">
    <citation type="submission" date="2018-03" db="EMBL/GenBank/DDBJ databases">
        <title>Genomic Encyclopedia of Archaeal and Bacterial Type Strains, Phase II (KMG-II): from individual species to whole genera.</title>
        <authorList>
            <person name="Goeker M."/>
        </authorList>
    </citation>
    <scope>NUCLEOTIDE SEQUENCE [LARGE SCALE GENOMIC DNA]</scope>
    <source>
        <strain evidence="2 3">DSM 45312</strain>
    </source>
</reference>